<feature type="domain" description="Glycosyl hydrolase family 36 C-terminal" evidence="7">
    <location>
        <begin position="637"/>
        <end position="724"/>
    </location>
</feature>
<dbReference type="InterPro" id="IPR002252">
    <property type="entry name" value="Glyco_hydro_36"/>
</dbReference>
<dbReference type="Gene3D" id="2.60.40.1180">
    <property type="entry name" value="Golgi alpha-mannosidase II"/>
    <property type="match status" value="1"/>
</dbReference>
<dbReference type="Gene3D" id="3.20.20.70">
    <property type="entry name" value="Aldolase class I"/>
    <property type="match status" value="1"/>
</dbReference>
<feature type="signal peptide" evidence="6">
    <location>
        <begin position="1"/>
        <end position="19"/>
    </location>
</feature>
<feature type="domain" description="Glycosyl hydrolase family 36 N-terminal" evidence="8">
    <location>
        <begin position="44"/>
        <end position="278"/>
    </location>
</feature>
<evidence type="ECO:0000259" key="8">
    <source>
        <dbReference type="Pfam" id="PF16875"/>
    </source>
</evidence>
<dbReference type="InterPro" id="IPR038417">
    <property type="entry name" value="Alpga-gal_N_sf"/>
</dbReference>
<dbReference type="InterPro" id="IPR031705">
    <property type="entry name" value="Glyco_hydro_36_C"/>
</dbReference>
<keyword evidence="3 5" id="KW-0378">Hydrolase</keyword>
<evidence type="ECO:0000256" key="2">
    <source>
        <dbReference type="ARBA" id="ARBA00012755"/>
    </source>
</evidence>
<proteinExistence type="inferred from homology"/>
<keyword evidence="4 5" id="KW-0326">Glycosidase</keyword>
<dbReference type="InterPro" id="IPR013785">
    <property type="entry name" value="Aldolase_TIM"/>
</dbReference>
<evidence type="ECO:0000259" key="7">
    <source>
        <dbReference type="Pfam" id="PF16874"/>
    </source>
</evidence>
<dbReference type="Pfam" id="PF16875">
    <property type="entry name" value="Glyco_hydro_36N"/>
    <property type="match status" value="1"/>
</dbReference>
<comment type="similarity">
    <text evidence="5">Belongs to the glycosyl hydrolase.</text>
</comment>
<feature type="chain" id="PRO_5047255421" description="Alpha-galactosidase" evidence="6">
    <location>
        <begin position="20"/>
        <end position="729"/>
    </location>
</feature>
<evidence type="ECO:0000313" key="10">
    <source>
        <dbReference type="Proteomes" id="UP001141933"/>
    </source>
</evidence>
<protein>
    <recommendedName>
        <fullName evidence="2 5">Alpha-galactosidase</fullName>
        <ecNumber evidence="2 5">3.2.1.22</ecNumber>
    </recommendedName>
</protein>
<evidence type="ECO:0000256" key="5">
    <source>
        <dbReference type="PIRNR" id="PIRNR005536"/>
    </source>
</evidence>
<dbReference type="InterPro" id="IPR050985">
    <property type="entry name" value="Alpha-glycosidase_related"/>
</dbReference>
<evidence type="ECO:0000313" key="9">
    <source>
        <dbReference type="EMBL" id="MCZ8371761.1"/>
    </source>
</evidence>
<dbReference type="PANTHER" id="PTHR43053:SF3">
    <property type="entry name" value="ALPHA-GALACTOSIDASE C-RELATED"/>
    <property type="match status" value="1"/>
</dbReference>
<evidence type="ECO:0000256" key="4">
    <source>
        <dbReference type="ARBA" id="ARBA00023295"/>
    </source>
</evidence>
<comment type="caution">
    <text evidence="9">The sequence shown here is derived from an EMBL/GenBank/DDBJ whole genome shotgun (WGS) entry which is preliminary data.</text>
</comment>
<evidence type="ECO:0000256" key="3">
    <source>
        <dbReference type="ARBA" id="ARBA00022801"/>
    </source>
</evidence>
<dbReference type="Pfam" id="PF02065">
    <property type="entry name" value="Melibiase"/>
    <property type="match status" value="1"/>
</dbReference>
<dbReference type="InterPro" id="IPR017853">
    <property type="entry name" value="GH"/>
</dbReference>
<sequence length="729" mass="83804">MKYIFTLVFAALMSIQMYAAEKQLIRISTNQTDLILQVAPNGRVYQSYLGEKLRNESDLEHLEWRVHPASDASVVERGWEVCSTSGNEDFFEPAWSMMHADGNPSAWLYYVSSSVKQVPGGTQTDILLRDDKYPVEVTLHYVAYPEENVIKTWSEIKHQEKKPLLLSRYASTILYFSSPSYYLTEFSGDWAKEVQMSSQQLQFGKKVIDTKLGSRAAMHVQPFFMVGLGKPVEEKDGDVLMGTIGWTGNFRFTFEVDNVGNLRVIPSINPYASVYELQKNEIFTTPEFIFTLSKGTGEGSRNFQQWARNYQLKDGKGTRMTLLNNWENTAFDFDELTLKNLMKEAKDLGVDMFLLDDGWFGNKYPRDNDKAGLGDWEANVDKLPGGVSTLIRYAKEAGVEFGIWIEPEMINPQSELMEKHPDWAIRYPNRETYYYRNQLVLDMSNPQVQDYVYSVVEKLMEENAGLAYFKWDCNSPITNIYSPYLKNKQGRLYIDHVRGVYNVMKRVSAKYPQLPLMLCSGGGARCDYEALKYFTEFWCSDNTDPVERIYIQWGFSHFFPAKAMCAHVTSWNKNASVKFRTDVASMCKLGFDIGLKDLSEDELLYCKTAISNWKRLSSVILDGKQYRLVSPYKSAHMAVNYVSEDRRKAVLFAYDIYPRFKEKVFPVKVQGLNPDKMYKVEEINLMPGCQSVLKMNNQVVSGDYLMKVGLEVFGDKSLQSCVIEFSEQM</sequence>
<dbReference type="EMBL" id="JAPZVM010000002">
    <property type="protein sequence ID" value="MCZ8371761.1"/>
    <property type="molecule type" value="Genomic_DNA"/>
</dbReference>
<name>A0ABT4PFD4_9BACT</name>
<keyword evidence="10" id="KW-1185">Reference proteome</keyword>
<gene>
    <name evidence="9" type="ORF">O6P32_03455</name>
</gene>
<evidence type="ECO:0000256" key="1">
    <source>
        <dbReference type="ARBA" id="ARBA00001255"/>
    </source>
</evidence>
<reference evidence="9" key="1">
    <citation type="submission" date="2022-12" db="EMBL/GenBank/DDBJ databases">
        <title>Phocaeicola acetigenes sp. nov., isolated feces from a healthy human.</title>
        <authorList>
            <person name="Do H."/>
            <person name="Ha Y.B."/>
            <person name="Kim J.-S."/>
            <person name="Suh M.K."/>
            <person name="Kim H.S."/>
            <person name="Lee J.-S."/>
        </authorList>
    </citation>
    <scope>NUCLEOTIDE SEQUENCE</scope>
    <source>
        <strain evidence="9">KGMB11183</strain>
    </source>
</reference>
<dbReference type="GO" id="GO:0004557">
    <property type="term" value="F:alpha-galactosidase activity"/>
    <property type="evidence" value="ECO:0007669"/>
    <property type="project" value="UniProtKB-EC"/>
</dbReference>
<comment type="catalytic activity">
    <reaction evidence="1 5">
        <text>Hydrolysis of terminal, non-reducing alpha-D-galactose residues in alpha-D-galactosides, including galactose oligosaccharides, galactomannans and galactolipids.</text>
        <dbReference type="EC" id="3.2.1.22"/>
    </reaction>
</comment>
<dbReference type="InterPro" id="IPR013780">
    <property type="entry name" value="Glyco_hydro_b"/>
</dbReference>
<dbReference type="Pfam" id="PF16874">
    <property type="entry name" value="Glyco_hydro_36C"/>
    <property type="match status" value="1"/>
</dbReference>
<dbReference type="Gene3D" id="2.70.98.60">
    <property type="entry name" value="alpha-galactosidase from lactobacil brevis"/>
    <property type="match status" value="1"/>
</dbReference>
<dbReference type="CDD" id="cd14791">
    <property type="entry name" value="GH36"/>
    <property type="match status" value="1"/>
</dbReference>
<evidence type="ECO:0000256" key="6">
    <source>
        <dbReference type="SAM" id="SignalP"/>
    </source>
</evidence>
<organism evidence="9 10">
    <name type="scientific">Phocaeicola acetigenes</name>
    <dbReference type="NCBI Taxonomy" id="3016083"/>
    <lineage>
        <taxon>Bacteria</taxon>
        <taxon>Pseudomonadati</taxon>
        <taxon>Bacteroidota</taxon>
        <taxon>Bacteroidia</taxon>
        <taxon>Bacteroidales</taxon>
        <taxon>Bacteroidaceae</taxon>
        <taxon>Phocaeicola</taxon>
    </lineage>
</organism>
<dbReference type="PANTHER" id="PTHR43053">
    <property type="entry name" value="GLYCOSIDASE FAMILY 31"/>
    <property type="match status" value="1"/>
</dbReference>
<dbReference type="EC" id="3.2.1.22" evidence="2 5"/>
<keyword evidence="6" id="KW-0732">Signal</keyword>
<dbReference type="RefSeq" id="WP_269876821.1">
    <property type="nucleotide sequence ID" value="NZ_JAPZVM010000002.1"/>
</dbReference>
<dbReference type="PIRSF" id="PIRSF005536">
    <property type="entry name" value="Agal"/>
    <property type="match status" value="1"/>
</dbReference>
<dbReference type="Proteomes" id="UP001141933">
    <property type="component" value="Unassembled WGS sequence"/>
</dbReference>
<dbReference type="SUPFAM" id="SSF51445">
    <property type="entry name" value="(Trans)glycosidases"/>
    <property type="match status" value="1"/>
</dbReference>
<accession>A0ABT4PFD4</accession>
<dbReference type="InterPro" id="IPR031704">
    <property type="entry name" value="Glyco_hydro_36_N"/>
</dbReference>
<dbReference type="PRINTS" id="PR00743">
    <property type="entry name" value="GLHYDRLASE36"/>
</dbReference>
<dbReference type="PROSITE" id="PS00512">
    <property type="entry name" value="ALPHA_GALACTOSIDASE"/>
    <property type="match status" value="1"/>
</dbReference>
<dbReference type="InterPro" id="IPR000111">
    <property type="entry name" value="Glyco_hydro_27/36_CS"/>
</dbReference>